<proteinExistence type="predicted"/>
<comment type="caution">
    <text evidence="2">The sequence shown here is derived from an EMBL/GenBank/DDBJ whole genome shotgun (WGS) entry which is preliminary data.</text>
</comment>
<dbReference type="Proteomes" id="UP001212841">
    <property type="component" value="Unassembled WGS sequence"/>
</dbReference>
<evidence type="ECO:0000313" key="3">
    <source>
        <dbReference type="Proteomes" id="UP001212841"/>
    </source>
</evidence>
<feature type="compositionally biased region" description="Low complexity" evidence="1">
    <location>
        <begin position="206"/>
        <end position="223"/>
    </location>
</feature>
<dbReference type="EMBL" id="JADGJD010003101">
    <property type="protein sequence ID" value="KAJ3025697.1"/>
    <property type="molecule type" value="Genomic_DNA"/>
</dbReference>
<reference evidence="2" key="1">
    <citation type="submission" date="2020-05" db="EMBL/GenBank/DDBJ databases">
        <title>Phylogenomic resolution of chytrid fungi.</title>
        <authorList>
            <person name="Stajich J.E."/>
            <person name="Amses K."/>
            <person name="Simmons R."/>
            <person name="Seto K."/>
            <person name="Myers J."/>
            <person name="Bonds A."/>
            <person name="Quandt C.A."/>
            <person name="Barry K."/>
            <person name="Liu P."/>
            <person name="Grigoriev I."/>
            <person name="Longcore J.E."/>
            <person name="James T.Y."/>
        </authorList>
    </citation>
    <scope>NUCLEOTIDE SEQUENCE</scope>
    <source>
        <strain evidence="2">JEL0318</strain>
    </source>
</reference>
<accession>A0AAD5WYF8</accession>
<dbReference type="AlphaFoldDB" id="A0AAD5WYF8"/>
<feature type="compositionally biased region" description="Polar residues" evidence="1">
    <location>
        <begin position="274"/>
        <end position="287"/>
    </location>
</feature>
<feature type="compositionally biased region" description="Polar residues" evidence="1">
    <location>
        <begin position="42"/>
        <end position="54"/>
    </location>
</feature>
<sequence>MASMPVIGKPLSSADQMTGEPPLSSAPNVTDDGRFAPPARSAGSSRRPTVTFQGRTALVASQQRKMSMVDIAGAASGGSAGSGGLGLVQGRPSVESQPQDGELEKPLILLYPRKSVIAQPSNPSFRDIVMLPGAMSRSASAVRDSPVGSIIAKSNGSLASPLRMSVFNLTNRAAGTSSSASLGAAHSAHVSTARLSTSRLPEADTSISSLLSSPSRPTLLPGSIPTTSLGTSLTFPHQISEEEDDKHLSSLRESLELLRDESRDSAPARLSIARLSQSRPSYTSNWS</sequence>
<feature type="non-terminal residue" evidence="2">
    <location>
        <position position="287"/>
    </location>
</feature>
<protein>
    <submittedName>
        <fullName evidence="2">Uncharacterized protein</fullName>
    </submittedName>
</protein>
<evidence type="ECO:0000313" key="2">
    <source>
        <dbReference type="EMBL" id="KAJ3025697.1"/>
    </source>
</evidence>
<keyword evidence="3" id="KW-1185">Reference proteome</keyword>
<feature type="region of interest" description="Disordered" evidence="1">
    <location>
        <begin position="259"/>
        <end position="287"/>
    </location>
</feature>
<name>A0AAD5WYF8_9FUNG</name>
<gene>
    <name evidence="2" type="ORF">HK097_006631</name>
</gene>
<feature type="region of interest" description="Disordered" evidence="1">
    <location>
        <begin position="80"/>
        <end position="99"/>
    </location>
</feature>
<organism evidence="2 3">
    <name type="scientific">Rhizophlyctis rosea</name>
    <dbReference type="NCBI Taxonomy" id="64517"/>
    <lineage>
        <taxon>Eukaryota</taxon>
        <taxon>Fungi</taxon>
        <taxon>Fungi incertae sedis</taxon>
        <taxon>Chytridiomycota</taxon>
        <taxon>Chytridiomycota incertae sedis</taxon>
        <taxon>Chytridiomycetes</taxon>
        <taxon>Rhizophlyctidales</taxon>
        <taxon>Rhizophlyctidaceae</taxon>
        <taxon>Rhizophlyctis</taxon>
    </lineage>
</organism>
<feature type="region of interest" description="Disordered" evidence="1">
    <location>
        <begin position="206"/>
        <end position="227"/>
    </location>
</feature>
<evidence type="ECO:0000256" key="1">
    <source>
        <dbReference type="SAM" id="MobiDB-lite"/>
    </source>
</evidence>
<feature type="region of interest" description="Disordered" evidence="1">
    <location>
        <begin position="1"/>
        <end position="54"/>
    </location>
</feature>